<organism evidence="12 13">
    <name type="scientific">Solimonas aquatica</name>
    <dbReference type="NCBI Taxonomy" id="489703"/>
    <lineage>
        <taxon>Bacteria</taxon>
        <taxon>Pseudomonadati</taxon>
        <taxon>Pseudomonadota</taxon>
        <taxon>Gammaproteobacteria</taxon>
        <taxon>Nevskiales</taxon>
        <taxon>Nevskiaceae</taxon>
        <taxon>Solimonas</taxon>
    </lineage>
</organism>
<dbReference type="GO" id="GO:0005886">
    <property type="term" value="C:plasma membrane"/>
    <property type="evidence" value="ECO:0007669"/>
    <property type="project" value="UniProtKB-SubCell"/>
</dbReference>
<keyword evidence="5" id="KW-1003">Cell membrane</keyword>
<keyword evidence="13" id="KW-1185">Reference proteome</keyword>
<dbReference type="GO" id="GO:0015627">
    <property type="term" value="C:type II protein secretion system complex"/>
    <property type="evidence" value="ECO:0007669"/>
    <property type="project" value="InterPro"/>
</dbReference>
<dbReference type="OrthoDB" id="6118198at2"/>
<accession>A0A1H9HUL7</accession>
<comment type="subcellular location">
    <subcellularLocation>
        <location evidence="1">Cell inner membrane</location>
    </subcellularLocation>
</comment>
<evidence type="ECO:0000256" key="5">
    <source>
        <dbReference type="ARBA" id="ARBA00022475"/>
    </source>
</evidence>
<dbReference type="GO" id="GO:0015628">
    <property type="term" value="P:protein secretion by the type II secretion system"/>
    <property type="evidence" value="ECO:0007669"/>
    <property type="project" value="InterPro"/>
</dbReference>
<gene>
    <name evidence="12" type="ORF">SAMN04488038_10934</name>
</gene>
<evidence type="ECO:0000256" key="8">
    <source>
        <dbReference type="ARBA" id="ARBA00022927"/>
    </source>
</evidence>
<dbReference type="Proteomes" id="UP000199233">
    <property type="component" value="Unassembled WGS sequence"/>
</dbReference>
<keyword evidence="9" id="KW-0472">Membrane</keyword>
<comment type="similarity">
    <text evidence="2">Belongs to the GSP N family.</text>
</comment>
<evidence type="ECO:0000256" key="4">
    <source>
        <dbReference type="ARBA" id="ARBA00022448"/>
    </source>
</evidence>
<name>A0A1H9HUL7_9GAMM</name>
<sequence length="267" mass="28778">MRKRTYLLAALLCFVLSLALGTPAALLYAGLRTRLPELQLLGVDGSIYEGQAAALRLNDAGLLERLHWRLRLSDLLLARLGIELGASGSTVLDTHLSRSLTALRAQNLRLSGPLKPWLGVFGQAYVPVDGQLNAELPLLRLEHNWPRDASGKLQLQNLAWTLARDPVVLGSFQADLSREGEDVVALIHTLGGPLEVNGDARARGDYSYELHLQLKPKADAPPLVLSFLSSLGQPDNQGYYRINRSGRAPGAPPPPNAPLGAPPGPPP</sequence>
<proteinExistence type="inferred from homology"/>
<keyword evidence="7" id="KW-0812">Transmembrane</keyword>
<evidence type="ECO:0000256" key="11">
    <source>
        <dbReference type="SAM" id="MobiDB-lite"/>
    </source>
</evidence>
<keyword evidence="8" id="KW-0653">Protein transport</keyword>
<protein>
    <recommendedName>
        <fullName evidence="3">Type II secretion system protein N</fullName>
    </recommendedName>
    <alternativeName>
        <fullName evidence="10">General secretion pathway protein N</fullName>
    </alternativeName>
</protein>
<feature type="compositionally biased region" description="Pro residues" evidence="11">
    <location>
        <begin position="250"/>
        <end position="267"/>
    </location>
</feature>
<dbReference type="EMBL" id="FOFS01000009">
    <property type="protein sequence ID" value="SEQ65967.1"/>
    <property type="molecule type" value="Genomic_DNA"/>
</dbReference>
<evidence type="ECO:0000256" key="10">
    <source>
        <dbReference type="ARBA" id="ARBA00030772"/>
    </source>
</evidence>
<evidence type="ECO:0000313" key="13">
    <source>
        <dbReference type="Proteomes" id="UP000199233"/>
    </source>
</evidence>
<reference evidence="12 13" key="1">
    <citation type="submission" date="2016-10" db="EMBL/GenBank/DDBJ databases">
        <authorList>
            <person name="de Groot N.N."/>
        </authorList>
    </citation>
    <scope>NUCLEOTIDE SEQUENCE [LARGE SCALE GENOMIC DNA]</scope>
    <source>
        <strain evidence="12 13">DSM 25927</strain>
    </source>
</reference>
<dbReference type="RefSeq" id="WP_093286363.1">
    <property type="nucleotide sequence ID" value="NZ_FOFS01000009.1"/>
</dbReference>
<dbReference type="Pfam" id="PF01203">
    <property type="entry name" value="T2SSN"/>
    <property type="match status" value="1"/>
</dbReference>
<keyword evidence="4" id="KW-0813">Transport</keyword>
<evidence type="ECO:0000256" key="2">
    <source>
        <dbReference type="ARBA" id="ARBA00007208"/>
    </source>
</evidence>
<feature type="region of interest" description="Disordered" evidence="11">
    <location>
        <begin position="238"/>
        <end position="267"/>
    </location>
</feature>
<keyword evidence="6" id="KW-0997">Cell inner membrane</keyword>
<evidence type="ECO:0000256" key="1">
    <source>
        <dbReference type="ARBA" id="ARBA00004533"/>
    </source>
</evidence>
<evidence type="ECO:0000256" key="9">
    <source>
        <dbReference type="ARBA" id="ARBA00023136"/>
    </source>
</evidence>
<evidence type="ECO:0000256" key="6">
    <source>
        <dbReference type="ARBA" id="ARBA00022519"/>
    </source>
</evidence>
<evidence type="ECO:0000313" key="12">
    <source>
        <dbReference type="EMBL" id="SEQ65967.1"/>
    </source>
</evidence>
<evidence type="ECO:0000256" key="3">
    <source>
        <dbReference type="ARBA" id="ARBA00021563"/>
    </source>
</evidence>
<evidence type="ECO:0000256" key="7">
    <source>
        <dbReference type="ARBA" id="ARBA00022692"/>
    </source>
</evidence>
<dbReference type="STRING" id="489703.SAMN04488038_10934"/>
<dbReference type="InterPro" id="IPR022792">
    <property type="entry name" value="T2SS_protein-GspN"/>
</dbReference>
<dbReference type="AlphaFoldDB" id="A0A1H9HUL7"/>